<reference evidence="2" key="1">
    <citation type="journal article" date="2014" name="Int. J. Syst. Evol. Microbiol.">
        <title>Complete genome of a new Firmicutes species belonging to the dominant human colonic microbiota ('Ruminococcus bicirculans') reveals two chromosomes and a selective capacity to utilize plant glucans.</title>
        <authorList>
            <consortium name="NISC Comparative Sequencing Program"/>
            <person name="Wegmann U."/>
            <person name="Louis P."/>
            <person name="Goesmann A."/>
            <person name="Henrissat B."/>
            <person name="Duncan S.H."/>
            <person name="Flint H.J."/>
        </authorList>
    </citation>
    <scope>NUCLEOTIDE SEQUENCE</scope>
    <source>
        <strain evidence="2">CECT 8869</strain>
    </source>
</reference>
<evidence type="ECO:0000256" key="1">
    <source>
        <dbReference type="SAM" id="MobiDB-lite"/>
    </source>
</evidence>
<evidence type="ECO:0008006" key="4">
    <source>
        <dbReference type="Google" id="ProtNLM"/>
    </source>
</evidence>
<sequence length="210" mass="23040">MKTNKTYIFTALTMLLVSFGFTQVKIGDNIDAIANTSLLELESTNKVLVLTRLTNEQMMNIAPLPGGMAYNIDTGCIHSYDGNKWINLCDSSLRTFSFIDNEDGSFTINYGNESVFTSPNLTGPKGEKGDTGPEGPAGADGLSQQEQIVIVASNGQTRFNTPAPIVDDKKISVYRNGIRIAFRAIDSTTIELENEIICYQNDNIRIVQIL</sequence>
<organism evidence="2 3">
    <name type="scientific">Maribacter confluentis</name>
    <dbReference type="NCBI Taxonomy" id="1656093"/>
    <lineage>
        <taxon>Bacteria</taxon>
        <taxon>Pseudomonadati</taxon>
        <taxon>Bacteroidota</taxon>
        <taxon>Flavobacteriia</taxon>
        <taxon>Flavobacteriales</taxon>
        <taxon>Flavobacteriaceae</taxon>
        <taxon>Maribacter</taxon>
    </lineage>
</organism>
<protein>
    <recommendedName>
        <fullName evidence="4">Collagen-like protein</fullName>
    </recommendedName>
</protein>
<keyword evidence="3" id="KW-1185">Reference proteome</keyword>
<feature type="region of interest" description="Disordered" evidence="1">
    <location>
        <begin position="117"/>
        <end position="140"/>
    </location>
</feature>
<evidence type="ECO:0000313" key="2">
    <source>
        <dbReference type="EMBL" id="MDO1513209.1"/>
    </source>
</evidence>
<accession>A0ABT8RS34</accession>
<dbReference type="Proteomes" id="UP001168579">
    <property type="component" value="Unassembled WGS sequence"/>
</dbReference>
<dbReference type="EMBL" id="JAUKUC010000001">
    <property type="protein sequence ID" value="MDO1513209.1"/>
    <property type="molecule type" value="Genomic_DNA"/>
</dbReference>
<name>A0ABT8RS34_9FLAO</name>
<proteinExistence type="predicted"/>
<evidence type="ECO:0000313" key="3">
    <source>
        <dbReference type="Proteomes" id="UP001168579"/>
    </source>
</evidence>
<reference evidence="2" key="2">
    <citation type="submission" date="2023-06" db="EMBL/GenBank/DDBJ databases">
        <authorList>
            <person name="Lucena T."/>
            <person name="Sun Q."/>
        </authorList>
    </citation>
    <scope>NUCLEOTIDE SEQUENCE</scope>
    <source>
        <strain evidence="2">CECT 8869</strain>
    </source>
</reference>
<comment type="caution">
    <text evidence="2">The sequence shown here is derived from an EMBL/GenBank/DDBJ whole genome shotgun (WGS) entry which is preliminary data.</text>
</comment>
<gene>
    <name evidence="2" type="ORF">Q2T41_11130</name>
</gene>
<dbReference type="RefSeq" id="WP_304436148.1">
    <property type="nucleotide sequence ID" value="NZ_JAUKUC010000001.1"/>
</dbReference>